<accession>A0A1I5XG17</accession>
<evidence type="ECO:0000313" key="2">
    <source>
        <dbReference type="Proteomes" id="UP000199031"/>
    </source>
</evidence>
<reference evidence="1 2" key="1">
    <citation type="submission" date="2016-10" db="EMBL/GenBank/DDBJ databases">
        <authorList>
            <person name="de Groot N.N."/>
        </authorList>
    </citation>
    <scope>NUCLEOTIDE SEQUENCE [LARGE SCALE GENOMIC DNA]</scope>
    <source>
        <strain evidence="1 2">DSM 28286</strain>
    </source>
</reference>
<proteinExistence type="predicted"/>
<evidence type="ECO:0000313" key="1">
    <source>
        <dbReference type="EMBL" id="SFQ30766.1"/>
    </source>
</evidence>
<gene>
    <name evidence="1" type="ORF">SAMN05444277_108151</name>
</gene>
<sequence>MQRKSNEENIYENLLAAGFTKSEIDSTLYKFLQAEIEQRKTYRKLSTAGKVLWHIRKLPLWIRHFYSLLKQSC</sequence>
<dbReference type="EMBL" id="FOXQ01000008">
    <property type="protein sequence ID" value="SFQ30766.1"/>
    <property type="molecule type" value="Genomic_DNA"/>
</dbReference>
<organism evidence="1 2">
    <name type="scientific">Parafilimonas terrae</name>
    <dbReference type="NCBI Taxonomy" id="1465490"/>
    <lineage>
        <taxon>Bacteria</taxon>
        <taxon>Pseudomonadati</taxon>
        <taxon>Bacteroidota</taxon>
        <taxon>Chitinophagia</taxon>
        <taxon>Chitinophagales</taxon>
        <taxon>Chitinophagaceae</taxon>
        <taxon>Parafilimonas</taxon>
    </lineage>
</organism>
<name>A0A1I5XG17_9BACT</name>
<protein>
    <submittedName>
        <fullName evidence="1">Uncharacterized protein</fullName>
    </submittedName>
</protein>
<dbReference type="AlphaFoldDB" id="A0A1I5XG17"/>
<keyword evidence="2" id="KW-1185">Reference proteome</keyword>
<dbReference type="Proteomes" id="UP000199031">
    <property type="component" value="Unassembled WGS sequence"/>
</dbReference>